<dbReference type="STRING" id="665467.SAMN02982931_01109"/>
<dbReference type="InterPro" id="IPR036291">
    <property type="entry name" value="NAD(P)-bd_dom_sf"/>
</dbReference>
<dbReference type="PANTHER" id="PTHR43377:SF1">
    <property type="entry name" value="BILIVERDIN REDUCTASE A"/>
    <property type="match status" value="1"/>
</dbReference>
<dbReference type="AlphaFoldDB" id="A0A1G6B1Q9"/>
<sequence>MPAADEVRVGVVGLGYFGSHHARHYAAHVGARLVAVVDADAERAAAAANRFGAEPLADHRALIGKVDAVSITVPTSLHHAVASDLIDAGIHVFVEKPIASDALQASELVDMATAKGVILQVGHIERYAPAFRALRDRVKAPRVIECVRHATWTGRATDVDVVLDLMIHDIDLALTLADSPIVSVEAAGAPVATRLNDVAEARLVFANGVIATLAASRVAANAQRAISVTEEGRRLTADLSAQTLSIMTGADGAASTETIKLANADNLAAEVNAFLQSVGSGAPPPVDGRAGLAAMKVADAVLAAISNGRVLPPAFTDGVPA</sequence>
<name>A0A1G6B1Q9_9HYPH</name>
<dbReference type="SUPFAM" id="SSF55347">
    <property type="entry name" value="Glyceraldehyde-3-phosphate dehydrogenase-like, C-terminal domain"/>
    <property type="match status" value="1"/>
</dbReference>
<evidence type="ECO:0000259" key="2">
    <source>
        <dbReference type="Pfam" id="PF22725"/>
    </source>
</evidence>
<dbReference type="Pfam" id="PF01408">
    <property type="entry name" value="GFO_IDH_MocA"/>
    <property type="match status" value="1"/>
</dbReference>
<evidence type="ECO:0000313" key="4">
    <source>
        <dbReference type="Proteomes" id="UP000199071"/>
    </source>
</evidence>
<keyword evidence="4" id="KW-1185">Reference proteome</keyword>
<proteinExistence type="predicted"/>
<dbReference type="OrthoDB" id="9792935at2"/>
<dbReference type="InterPro" id="IPR055170">
    <property type="entry name" value="GFO_IDH_MocA-like_dom"/>
</dbReference>
<dbReference type="EMBL" id="FMXQ01000002">
    <property type="protein sequence ID" value="SDB14512.1"/>
    <property type="molecule type" value="Genomic_DNA"/>
</dbReference>
<dbReference type="PANTHER" id="PTHR43377">
    <property type="entry name" value="BILIVERDIN REDUCTASE A"/>
    <property type="match status" value="1"/>
</dbReference>
<protein>
    <submittedName>
        <fullName evidence="3">Predicted dehydrogenase</fullName>
    </submittedName>
</protein>
<organism evidence="3 4">
    <name type="scientific">Bauldia litoralis</name>
    <dbReference type="NCBI Taxonomy" id="665467"/>
    <lineage>
        <taxon>Bacteria</taxon>
        <taxon>Pseudomonadati</taxon>
        <taxon>Pseudomonadota</taxon>
        <taxon>Alphaproteobacteria</taxon>
        <taxon>Hyphomicrobiales</taxon>
        <taxon>Kaistiaceae</taxon>
        <taxon>Bauldia</taxon>
    </lineage>
</organism>
<evidence type="ECO:0000313" key="3">
    <source>
        <dbReference type="EMBL" id="SDB14512.1"/>
    </source>
</evidence>
<dbReference type="Pfam" id="PF22725">
    <property type="entry name" value="GFO_IDH_MocA_C3"/>
    <property type="match status" value="1"/>
</dbReference>
<dbReference type="SUPFAM" id="SSF51735">
    <property type="entry name" value="NAD(P)-binding Rossmann-fold domains"/>
    <property type="match status" value="1"/>
</dbReference>
<gene>
    <name evidence="3" type="ORF">SAMN02982931_01109</name>
</gene>
<dbReference type="Gene3D" id="3.30.360.10">
    <property type="entry name" value="Dihydrodipicolinate Reductase, domain 2"/>
    <property type="match status" value="1"/>
</dbReference>
<dbReference type="Gene3D" id="3.40.50.720">
    <property type="entry name" value="NAD(P)-binding Rossmann-like Domain"/>
    <property type="match status" value="1"/>
</dbReference>
<accession>A0A1G6B1Q9</accession>
<dbReference type="GO" id="GO:0000166">
    <property type="term" value="F:nucleotide binding"/>
    <property type="evidence" value="ECO:0007669"/>
    <property type="project" value="InterPro"/>
</dbReference>
<feature type="domain" description="GFO/IDH/MocA-like oxidoreductase" evidence="2">
    <location>
        <begin position="149"/>
        <end position="226"/>
    </location>
</feature>
<evidence type="ECO:0000259" key="1">
    <source>
        <dbReference type="Pfam" id="PF01408"/>
    </source>
</evidence>
<reference evidence="3 4" key="1">
    <citation type="submission" date="2016-10" db="EMBL/GenBank/DDBJ databases">
        <authorList>
            <person name="de Groot N.N."/>
        </authorList>
    </citation>
    <scope>NUCLEOTIDE SEQUENCE [LARGE SCALE GENOMIC DNA]</scope>
    <source>
        <strain evidence="3 4">ATCC 35022</strain>
    </source>
</reference>
<dbReference type="InterPro" id="IPR000683">
    <property type="entry name" value="Gfo/Idh/MocA-like_OxRdtase_N"/>
</dbReference>
<dbReference type="Proteomes" id="UP000199071">
    <property type="component" value="Unassembled WGS sequence"/>
</dbReference>
<dbReference type="InterPro" id="IPR051450">
    <property type="entry name" value="Gfo/Idh/MocA_Oxidoreductases"/>
</dbReference>
<feature type="domain" description="Gfo/Idh/MocA-like oxidoreductase N-terminal" evidence="1">
    <location>
        <begin position="7"/>
        <end position="123"/>
    </location>
</feature>